<feature type="transmembrane region" description="Helical" evidence="5">
    <location>
        <begin position="99"/>
        <end position="121"/>
    </location>
</feature>
<feature type="non-terminal residue" evidence="7">
    <location>
        <position position="1"/>
    </location>
</feature>
<dbReference type="GO" id="GO:0140359">
    <property type="term" value="F:ABC-type transporter activity"/>
    <property type="evidence" value="ECO:0007669"/>
    <property type="project" value="InterPro"/>
</dbReference>
<protein>
    <recommendedName>
        <fullName evidence="6">ABC-2 type transporter transmembrane domain-containing protein</fullName>
    </recommendedName>
</protein>
<reference evidence="7" key="1">
    <citation type="submission" date="2021-02" db="EMBL/GenBank/DDBJ databases">
        <authorList>
            <person name="Nowell W R."/>
        </authorList>
    </citation>
    <scope>NUCLEOTIDE SEQUENCE</scope>
</reference>
<dbReference type="EMBL" id="CAJOAY010018199">
    <property type="protein sequence ID" value="CAF4318360.1"/>
    <property type="molecule type" value="Genomic_DNA"/>
</dbReference>
<feature type="non-terminal residue" evidence="7">
    <location>
        <position position="227"/>
    </location>
</feature>
<keyword evidence="2 5" id="KW-0812">Transmembrane</keyword>
<evidence type="ECO:0000313" key="7">
    <source>
        <dbReference type="EMBL" id="CAF4318360.1"/>
    </source>
</evidence>
<feature type="transmembrane region" description="Helical" evidence="5">
    <location>
        <begin position="182"/>
        <end position="204"/>
    </location>
</feature>
<evidence type="ECO:0000259" key="6">
    <source>
        <dbReference type="Pfam" id="PF12698"/>
    </source>
</evidence>
<accession>A0A820J925</accession>
<evidence type="ECO:0000313" key="8">
    <source>
        <dbReference type="Proteomes" id="UP000663881"/>
    </source>
</evidence>
<keyword evidence="3 5" id="KW-1133">Transmembrane helix</keyword>
<dbReference type="GO" id="GO:0016020">
    <property type="term" value="C:membrane"/>
    <property type="evidence" value="ECO:0007669"/>
    <property type="project" value="UniProtKB-SubCell"/>
</dbReference>
<evidence type="ECO:0000256" key="2">
    <source>
        <dbReference type="ARBA" id="ARBA00022692"/>
    </source>
</evidence>
<dbReference type="Pfam" id="PF12698">
    <property type="entry name" value="ABC2_membrane_3"/>
    <property type="match status" value="1"/>
</dbReference>
<proteinExistence type="predicted"/>
<feature type="transmembrane region" description="Helical" evidence="5">
    <location>
        <begin position="210"/>
        <end position="226"/>
    </location>
</feature>
<evidence type="ECO:0000256" key="4">
    <source>
        <dbReference type="ARBA" id="ARBA00023136"/>
    </source>
</evidence>
<dbReference type="InterPro" id="IPR013525">
    <property type="entry name" value="ABC2_TM"/>
</dbReference>
<evidence type="ECO:0000256" key="3">
    <source>
        <dbReference type="ARBA" id="ARBA00022989"/>
    </source>
</evidence>
<dbReference type="AlphaFoldDB" id="A0A820J925"/>
<organism evidence="7 8">
    <name type="scientific">Adineta steineri</name>
    <dbReference type="NCBI Taxonomy" id="433720"/>
    <lineage>
        <taxon>Eukaryota</taxon>
        <taxon>Metazoa</taxon>
        <taxon>Spiralia</taxon>
        <taxon>Gnathifera</taxon>
        <taxon>Rotifera</taxon>
        <taxon>Eurotatoria</taxon>
        <taxon>Bdelloidea</taxon>
        <taxon>Adinetida</taxon>
        <taxon>Adinetidae</taxon>
        <taxon>Adineta</taxon>
    </lineage>
</organism>
<dbReference type="Proteomes" id="UP000663881">
    <property type="component" value="Unassembled WGS sequence"/>
</dbReference>
<name>A0A820J925_9BILA</name>
<comment type="subcellular location">
    <subcellularLocation>
        <location evidence="1">Membrane</location>
        <topology evidence="1">Multi-pass membrane protein</topology>
    </subcellularLocation>
</comment>
<gene>
    <name evidence="7" type="ORF">OKA104_LOCUS47106</name>
</gene>
<feature type="domain" description="ABC-2 type transporter transmembrane" evidence="6">
    <location>
        <begin position="19"/>
        <end position="225"/>
    </location>
</feature>
<comment type="caution">
    <text evidence="7">The sequence shown here is derived from an EMBL/GenBank/DDBJ whole genome shotgun (WGS) entry which is preliminary data.</text>
</comment>
<evidence type="ECO:0000256" key="5">
    <source>
        <dbReference type="SAM" id="Phobius"/>
    </source>
</evidence>
<evidence type="ECO:0000256" key="1">
    <source>
        <dbReference type="ARBA" id="ARBA00004141"/>
    </source>
</evidence>
<keyword evidence="4 5" id="KW-0472">Membrane</keyword>
<feature type="transmembrane region" description="Helical" evidence="5">
    <location>
        <begin position="151"/>
        <end position="170"/>
    </location>
</feature>
<sequence length="227" mass="26097">EYLLKSHHAFTDNRYGGLTFGEQIEDDYQNRSHALVWFNNKGYHALPSYLNVMNNLILRSKIADPKTAAKFGISTYSHPFTLNSDLLSQQSLEQRISDFGVAITILCAYSFVPAAVILYLVREYVTQEKRLIFICGVKPLVYWLSTFIWDLVYYMILISLTIALIKIFNISAFNSRVMTTRAIFCLLFLYGWSSIPLVYCIVRLFKDTGTAFMASFCIWMFSGILTC</sequence>